<dbReference type="InterPro" id="IPR002156">
    <property type="entry name" value="RNaseH_domain"/>
</dbReference>
<evidence type="ECO:0000259" key="1">
    <source>
        <dbReference type="Pfam" id="PF13456"/>
    </source>
</evidence>
<dbReference type="InterPro" id="IPR036397">
    <property type="entry name" value="RNaseH_sf"/>
</dbReference>
<dbReference type="Gene3D" id="3.30.420.10">
    <property type="entry name" value="Ribonuclease H-like superfamily/Ribonuclease H"/>
    <property type="match status" value="1"/>
</dbReference>
<protein>
    <recommendedName>
        <fullName evidence="1">RNase H type-1 domain-containing protein</fullName>
    </recommendedName>
</protein>
<comment type="caution">
    <text evidence="2">The sequence shown here is derived from an EMBL/GenBank/DDBJ whole genome shotgun (WGS) entry which is preliminary data.</text>
</comment>
<gene>
    <name evidence="2" type="ORF">J1N35_009672</name>
</gene>
<dbReference type="GO" id="GO:0003676">
    <property type="term" value="F:nucleic acid binding"/>
    <property type="evidence" value="ECO:0007669"/>
    <property type="project" value="InterPro"/>
</dbReference>
<dbReference type="InterPro" id="IPR012337">
    <property type="entry name" value="RNaseH-like_sf"/>
</dbReference>
<accession>A0A9D3VYS0</accession>
<evidence type="ECO:0000313" key="3">
    <source>
        <dbReference type="Proteomes" id="UP000828251"/>
    </source>
</evidence>
<dbReference type="PANTHER" id="PTHR47723:SF19">
    <property type="entry name" value="POLYNUCLEOTIDYL TRANSFERASE, RIBONUCLEASE H-LIKE SUPERFAMILY PROTEIN"/>
    <property type="match status" value="1"/>
</dbReference>
<sequence>MSVEESLYLYTPANLCMCLYLNTDGAVQTNTGLSAAGGVIRDGMRKWILGYNRFLGKCFVFVAEMWGILDGSTLVQKQGYDRVIIQSNNLEVVKAIYDRKLPRSSISLVR</sequence>
<proteinExistence type="predicted"/>
<feature type="domain" description="RNase H type-1" evidence="1">
    <location>
        <begin position="22"/>
        <end position="101"/>
    </location>
</feature>
<dbReference type="AlphaFoldDB" id="A0A9D3VYS0"/>
<evidence type="ECO:0000313" key="2">
    <source>
        <dbReference type="EMBL" id="KAH1105904.1"/>
    </source>
</evidence>
<dbReference type="InterPro" id="IPR053151">
    <property type="entry name" value="RNase_H-like"/>
</dbReference>
<dbReference type="GO" id="GO:0004523">
    <property type="term" value="F:RNA-DNA hybrid ribonuclease activity"/>
    <property type="evidence" value="ECO:0007669"/>
    <property type="project" value="InterPro"/>
</dbReference>
<reference evidence="2 3" key="1">
    <citation type="journal article" date="2021" name="Plant Biotechnol. J.">
        <title>Multi-omics assisted identification of the key and species-specific regulatory components of drought-tolerant mechanisms in Gossypium stocksii.</title>
        <authorList>
            <person name="Yu D."/>
            <person name="Ke L."/>
            <person name="Zhang D."/>
            <person name="Wu Y."/>
            <person name="Sun Y."/>
            <person name="Mei J."/>
            <person name="Sun J."/>
            <person name="Sun Y."/>
        </authorList>
    </citation>
    <scope>NUCLEOTIDE SEQUENCE [LARGE SCALE GENOMIC DNA]</scope>
    <source>
        <strain evidence="3">cv. E1</strain>
        <tissue evidence="2">Leaf</tissue>
    </source>
</reference>
<dbReference type="CDD" id="cd06222">
    <property type="entry name" value="RNase_H_like"/>
    <property type="match status" value="1"/>
</dbReference>
<dbReference type="Pfam" id="PF13456">
    <property type="entry name" value="RVT_3"/>
    <property type="match status" value="1"/>
</dbReference>
<organism evidence="2 3">
    <name type="scientific">Gossypium stocksii</name>
    <dbReference type="NCBI Taxonomy" id="47602"/>
    <lineage>
        <taxon>Eukaryota</taxon>
        <taxon>Viridiplantae</taxon>
        <taxon>Streptophyta</taxon>
        <taxon>Embryophyta</taxon>
        <taxon>Tracheophyta</taxon>
        <taxon>Spermatophyta</taxon>
        <taxon>Magnoliopsida</taxon>
        <taxon>eudicotyledons</taxon>
        <taxon>Gunneridae</taxon>
        <taxon>Pentapetalae</taxon>
        <taxon>rosids</taxon>
        <taxon>malvids</taxon>
        <taxon>Malvales</taxon>
        <taxon>Malvaceae</taxon>
        <taxon>Malvoideae</taxon>
        <taxon>Gossypium</taxon>
    </lineage>
</organism>
<keyword evidence="3" id="KW-1185">Reference proteome</keyword>
<dbReference type="Proteomes" id="UP000828251">
    <property type="component" value="Unassembled WGS sequence"/>
</dbReference>
<dbReference type="EMBL" id="JAIQCV010000004">
    <property type="protein sequence ID" value="KAH1105904.1"/>
    <property type="molecule type" value="Genomic_DNA"/>
</dbReference>
<dbReference type="InterPro" id="IPR044730">
    <property type="entry name" value="RNase_H-like_dom_plant"/>
</dbReference>
<dbReference type="SUPFAM" id="SSF53098">
    <property type="entry name" value="Ribonuclease H-like"/>
    <property type="match status" value="1"/>
</dbReference>
<dbReference type="OrthoDB" id="961708at2759"/>
<name>A0A9D3VYS0_9ROSI</name>
<dbReference type="PANTHER" id="PTHR47723">
    <property type="entry name" value="OS05G0353850 PROTEIN"/>
    <property type="match status" value="1"/>
</dbReference>